<keyword evidence="4" id="KW-1185">Reference proteome</keyword>
<dbReference type="PANTHER" id="PTHR37826:SF3">
    <property type="entry name" value="J DOMAIN-CONTAINING PROTEIN"/>
    <property type="match status" value="1"/>
</dbReference>
<keyword evidence="3" id="KW-0378">Hydrolase</keyword>
<dbReference type="GO" id="GO:0004386">
    <property type="term" value="F:helicase activity"/>
    <property type="evidence" value="ECO:0007669"/>
    <property type="project" value="UniProtKB-KW"/>
</dbReference>
<dbReference type="Gene3D" id="2.20.28.30">
    <property type="entry name" value="RNA polymerase ii, chain L"/>
    <property type="match status" value="1"/>
</dbReference>
<reference evidence="3 4" key="1">
    <citation type="submission" date="2018-07" db="EMBL/GenBank/DDBJ databases">
        <title>Rhodosalinus sp. strain E84T genomic sequence and assembly.</title>
        <authorList>
            <person name="Liu Z.-W."/>
            <person name="Lu D.-C."/>
        </authorList>
    </citation>
    <scope>NUCLEOTIDE SEQUENCE [LARGE SCALE GENOMIC DNA]</scope>
    <source>
        <strain evidence="3 4">E84</strain>
    </source>
</reference>
<feature type="compositionally biased region" description="Pro residues" evidence="1">
    <location>
        <begin position="1"/>
        <end position="17"/>
    </location>
</feature>
<dbReference type="AlphaFoldDB" id="A0A365U7T9"/>
<evidence type="ECO:0000313" key="3">
    <source>
        <dbReference type="EMBL" id="RBI83686.1"/>
    </source>
</evidence>
<accession>A0A365U7T9</accession>
<evidence type="ECO:0000259" key="2">
    <source>
        <dbReference type="Pfam" id="PF11781"/>
    </source>
</evidence>
<proteinExistence type="predicted"/>
<evidence type="ECO:0000313" key="4">
    <source>
        <dbReference type="Proteomes" id="UP000253370"/>
    </source>
</evidence>
<evidence type="ECO:0000256" key="1">
    <source>
        <dbReference type="SAM" id="MobiDB-lite"/>
    </source>
</evidence>
<dbReference type="EMBL" id="QNTQ01000015">
    <property type="protein sequence ID" value="RBI83686.1"/>
    <property type="molecule type" value="Genomic_DNA"/>
</dbReference>
<feature type="region of interest" description="Disordered" evidence="1">
    <location>
        <begin position="1"/>
        <end position="24"/>
    </location>
</feature>
<sequence length="391" mass="43871">MQPPTPPAPEAPAPPPRDATEEHRFPCEQCGADLRFEPAKGRLVCDHCGHTEEVEGAPVPAIRELDFRAALDAQLPAAEMEETRVSRCPNCGAEVEFDPDIHAKECPFCATPVVTDTGTHRHIKPRGVLPFALDESAARRAMRDWLGRLWFAPNGLQQYARRGRRMQGIYVPYWTFDAQTASRYSGMRGTAYYVTVTVMRDGKPAQKRVRKIRWTPVSGRVARFFDDVLVLASRSLPKTFTDALEPWDLAALEPYRPEFLAGFRAEGYQVALPEGYEEARAKMDQVIRRDVAFDIGGDAQRIHSIDTAVSDVTFKHVLLPVWLAAYKYRGKTYRFVVNGRTGRVQGERPWSAVKLAFAIVTGLLIAGALGYWLAQNPELWADGVSFEPSFY</sequence>
<keyword evidence="3" id="KW-0347">Helicase</keyword>
<dbReference type="OrthoDB" id="3182597at2"/>
<dbReference type="InterPro" id="IPR021752">
    <property type="entry name" value="TF_Rrn7_Zf"/>
</dbReference>
<gene>
    <name evidence="3" type="ORF">DRV85_15190</name>
</gene>
<name>A0A365U7T9_9RHOB</name>
<protein>
    <submittedName>
        <fullName evidence="3">Primosomal protein N' (Replication factor Y)-superfamily II helicase</fullName>
    </submittedName>
</protein>
<dbReference type="Proteomes" id="UP000253370">
    <property type="component" value="Unassembled WGS sequence"/>
</dbReference>
<organism evidence="3 4">
    <name type="scientific">Rhodosalinus halophilus</name>
    <dbReference type="NCBI Taxonomy" id="2259333"/>
    <lineage>
        <taxon>Bacteria</taxon>
        <taxon>Pseudomonadati</taxon>
        <taxon>Pseudomonadota</taxon>
        <taxon>Alphaproteobacteria</taxon>
        <taxon>Rhodobacterales</taxon>
        <taxon>Paracoccaceae</taxon>
        <taxon>Rhodosalinus</taxon>
    </lineage>
</organism>
<dbReference type="RefSeq" id="WP_113290329.1">
    <property type="nucleotide sequence ID" value="NZ_QNTQ01000015.1"/>
</dbReference>
<keyword evidence="3" id="KW-0067">ATP-binding</keyword>
<comment type="caution">
    <text evidence="3">The sequence shown here is derived from an EMBL/GenBank/DDBJ whole genome shotgun (WGS) entry which is preliminary data.</text>
</comment>
<dbReference type="Pfam" id="PF11781">
    <property type="entry name" value="Zn_ribbon_RRN7"/>
    <property type="match status" value="1"/>
</dbReference>
<keyword evidence="3" id="KW-0547">Nucleotide-binding</keyword>
<dbReference type="PANTHER" id="PTHR37826">
    <property type="entry name" value="FLOTILLIN BAND_7_5 DOMAIN PROTEIN"/>
    <property type="match status" value="1"/>
</dbReference>
<feature type="domain" description="RRN7-type" evidence="2">
    <location>
        <begin position="21"/>
        <end position="53"/>
    </location>
</feature>